<evidence type="ECO:0000313" key="2">
    <source>
        <dbReference type="Proteomes" id="UP000343544"/>
    </source>
</evidence>
<reference evidence="1 2" key="1">
    <citation type="submission" date="2018-07" db="EMBL/GenBank/DDBJ databases">
        <authorList>
            <consortium name="PulseNet: The National Subtyping Network for Foodborne Disease Surveillance"/>
            <person name="Tarr C.L."/>
            <person name="Trees E."/>
            <person name="Katz L.S."/>
            <person name="Carleton-Romer H.A."/>
            <person name="Stroika S."/>
            <person name="Kucerova Z."/>
            <person name="Roache K.F."/>
            <person name="Sabol A.L."/>
            <person name="Besser J."/>
            <person name="Gerner-Smidt P."/>
        </authorList>
    </citation>
    <scope>NUCLEOTIDE SEQUENCE [LARGE SCALE GENOMIC DNA]</scope>
    <source>
        <strain evidence="1 2">PNUSAC005307</strain>
    </source>
</reference>
<accession>A0AAD2QWY8</accession>
<dbReference type="Proteomes" id="UP000343544">
    <property type="component" value="Unassembled WGS sequence"/>
</dbReference>
<dbReference type="AlphaFoldDB" id="A0AAD2QWY8"/>
<gene>
    <name evidence="1" type="ORF">DVI03_00645</name>
</gene>
<protein>
    <submittedName>
        <fullName evidence="1">Uncharacterized protein</fullName>
    </submittedName>
</protein>
<organism evidence="1 2">
    <name type="scientific">Campylobacter jejuni</name>
    <dbReference type="NCBI Taxonomy" id="197"/>
    <lineage>
        <taxon>Bacteria</taxon>
        <taxon>Pseudomonadati</taxon>
        <taxon>Campylobacterota</taxon>
        <taxon>Epsilonproteobacteria</taxon>
        <taxon>Campylobacterales</taxon>
        <taxon>Campylobacteraceae</taxon>
        <taxon>Campylobacter</taxon>
    </lineage>
</organism>
<dbReference type="EMBL" id="AACQYW010000001">
    <property type="protein sequence ID" value="EAL7594244.1"/>
    <property type="molecule type" value="Genomic_DNA"/>
</dbReference>
<proteinExistence type="predicted"/>
<comment type="caution">
    <text evidence="1">The sequence shown here is derived from an EMBL/GenBank/DDBJ whole genome shotgun (WGS) entry which is preliminary data.</text>
</comment>
<name>A0AAD2QWY8_CAMJU</name>
<evidence type="ECO:0000313" key="1">
    <source>
        <dbReference type="EMBL" id="EAL7594244.1"/>
    </source>
</evidence>
<sequence>MKFLKSINCLNIKIPSFVQKQIITAVVWNLHSFINNRDSLNFLTEIEKNKYLQILDEIFIYIDKEVIFDFFIINAYYFHQIGMVNCFKYKYDINYQEYWIEKVDYKNNSILVAYFTLNYNEEVNIQIDGIRLKPQITKIVQYDFINRVFIYKRMFWVEIPHYTFCFKVNFLIENNNCFSIKIRDVYGMFEVAKNFLLLDDVWIFIDHPEYAGDNAESLYRYFDRFYPEKNILFALKKRSLDWNRLENDRFRLIDVDSFDFNSLVKKCKKIISSQLIYNYINLDKKEGQFIYFPSSDINHTHFNIINNLNIDLMFILRDFYNPSIDFSYFSLTSKEVKVLETPPRFEYLSFQKKDKKILFL</sequence>